<evidence type="ECO:0000313" key="3">
    <source>
        <dbReference type="Proteomes" id="UP000244962"/>
    </source>
</evidence>
<organism evidence="2 3">
    <name type="scientific">Mycetocola zhujimingii</name>
    <dbReference type="NCBI Taxonomy" id="2079792"/>
    <lineage>
        <taxon>Bacteria</taxon>
        <taxon>Bacillati</taxon>
        <taxon>Actinomycetota</taxon>
        <taxon>Actinomycetes</taxon>
        <taxon>Micrococcales</taxon>
        <taxon>Microbacteriaceae</taxon>
        <taxon>Mycetocola</taxon>
    </lineage>
</organism>
<gene>
    <name evidence="2" type="ORF">DF223_03735</name>
</gene>
<dbReference type="RefSeq" id="WP_108391483.1">
    <property type="nucleotide sequence ID" value="NZ_CP026949.1"/>
</dbReference>
<name>A0A2U1THT7_9MICO</name>
<evidence type="ECO:0000256" key="1">
    <source>
        <dbReference type="SAM" id="MobiDB-lite"/>
    </source>
</evidence>
<comment type="caution">
    <text evidence="2">The sequence shown here is derived from an EMBL/GenBank/DDBJ whole genome shotgun (WGS) entry which is preliminary data.</text>
</comment>
<sequence length="82" mass="9208">MEKPQEPGRRFGKKKARPVDENYDLSNEEIVAPELAILKNWLPAASPTDGQPYRETQAQRSAPKKPPGRIYPKAIDSESGDF</sequence>
<keyword evidence="3" id="KW-1185">Reference proteome</keyword>
<feature type="region of interest" description="Disordered" evidence="1">
    <location>
        <begin position="43"/>
        <end position="82"/>
    </location>
</feature>
<dbReference type="EMBL" id="QEFB01000001">
    <property type="protein sequence ID" value="PWC08447.1"/>
    <property type="molecule type" value="Genomic_DNA"/>
</dbReference>
<accession>A0A2U1THT7</accession>
<protein>
    <submittedName>
        <fullName evidence="2">Uncharacterized protein</fullName>
    </submittedName>
</protein>
<evidence type="ECO:0000313" key="2">
    <source>
        <dbReference type="EMBL" id="PWC08447.1"/>
    </source>
</evidence>
<dbReference type="AlphaFoldDB" id="A0A2U1THT7"/>
<dbReference type="Proteomes" id="UP000244962">
    <property type="component" value="Unassembled WGS sequence"/>
</dbReference>
<proteinExistence type="predicted"/>
<reference evidence="3" key="1">
    <citation type="submission" date="2018-04" db="EMBL/GenBank/DDBJ databases">
        <authorList>
            <person name="Liu S."/>
            <person name="Wang Z."/>
            <person name="Li J."/>
        </authorList>
    </citation>
    <scope>NUCLEOTIDE SEQUENCE [LARGE SCALE GENOMIC DNA]</scope>
    <source>
        <strain evidence="3">622</strain>
    </source>
</reference>
<feature type="region of interest" description="Disordered" evidence="1">
    <location>
        <begin position="1"/>
        <end position="21"/>
    </location>
</feature>
<dbReference type="KEGG" id="myl:C3E77_09915"/>